<proteinExistence type="predicted"/>
<dbReference type="RefSeq" id="XP_045957578.1">
    <property type="nucleotide sequence ID" value="XM_046109211.1"/>
</dbReference>
<dbReference type="Proteomes" id="UP000758603">
    <property type="component" value="Unassembled WGS sequence"/>
</dbReference>
<dbReference type="OrthoDB" id="10025998at2759"/>
<evidence type="ECO:0000313" key="1">
    <source>
        <dbReference type="EMBL" id="KAH6653301.1"/>
    </source>
</evidence>
<protein>
    <recommendedName>
        <fullName evidence="3">F-box domain-containing protein</fullName>
    </recommendedName>
</protein>
<evidence type="ECO:0000313" key="2">
    <source>
        <dbReference type="Proteomes" id="UP000758603"/>
    </source>
</evidence>
<comment type="caution">
    <text evidence="1">The sequence shown here is derived from an EMBL/GenBank/DDBJ whole genome shotgun (WGS) entry which is preliminary data.</text>
</comment>
<dbReference type="GeneID" id="70138102"/>
<dbReference type="EMBL" id="JAGPXC010000005">
    <property type="protein sequence ID" value="KAH6653301.1"/>
    <property type="molecule type" value="Genomic_DNA"/>
</dbReference>
<sequence length="390" mass="45215">MASKQTRNIRSLLEGRDTFYPIYKRLMKLLDTRSVVRLSQASKTIRAMTLSHSWNINIPFRHHFRDPRAFRSVLGECNALIAGSWVVQFLLRQLSKNEGILIFVQRGDNADKMEHYLSQKESYDVPASPDATREIERKCLRLPTRQDHCLHLIITSVPPVETILATFPSTDSMCFITWNKTYALFPRQTYIDFEYIPLRQHCQHSTAWRNSSSGDWRLRTQSVISERELRGIVGKDQGLGRRIGNPRYTWMVALDTTYVTQPTTPTSVLEFSGFNVIPPPPPPQYSRSAWVTWDTYSRSFLYRIWVEDFRRPSLKYRYTGGPITQLSRILRANALAQLAYKLDDNSRGRLIGDYSPAAASLRELPVEEVPGWDFWDDEIPKLFLDMGLDQ</sequence>
<evidence type="ECO:0008006" key="3">
    <source>
        <dbReference type="Google" id="ProtNLM"/>
    </source>
</evidence>
<name>A0A9P8UJL3_9PEZI</name>
<dbReference type="AlphaFoldDB" id="A0A9P8UJL3"/>
<accession>A0A9P8UJL3</accession>
<gene>
    <name evidence="1" type="ORF">BKA67DRAFT_692517</name>
</gene>
<keyword evidence="2" id="KW-1185">Reference proteome</keyword>
<reference evidence="1" key="1">
    <citation type="journal article" date="2021" name="Nat. Commun.">
        <title>Genetic determinants of endophytism in the Arabidopsis root mycobiome.</title>
        <authorList>
            <person name="Mesny F."/>
            <person name="Miyauchi S."/>
            <person name="Thiergart T."/>
            <person name="Pickel B."/>
            <person name="Atanasova L."/>
            <person name="Karlsson M."/>
            <person name="Huettel B."/>
            <person name="Barry K.W."/>
            <person name="Haridas S."/>
            <person name="Chen C."/>
            <person name="Bauer D."/>
            <person name="Andreopoulos W."/>
            <person name="Pangilinan J."/>
            <person name="LaButti K."/>
            <person name="Riley R."/>
            <person name="Lipzen A."/>
            <person name="Clum A."/>
            <person name="Drula E."/>
            <person name="Henrissat B."/>
            <person name="Kohler A."/>
            <person name="Grigoriev I.V."/>
            <person name="Martin F.M."/>
            <person name="Hacquard S."/>
        </authorList>
    </citation>
    <scope>NUCLEOTIDE SEQUENCE</scope>
    <source>
        <strain evidence="1">MPI-SDFR-AT-0073</strain>
    </source>
</reference>
<organism evidence="1 2">
    <name type="scientific">Truncatella angustata</name>
    <dbReference type="NCBI Taxonomy" id="152316"/>
    <lineage>
        <taxon>Eukaryota</taxon>
        <taxon>Fungi</taxon>
        <taxon>Dikarya</taxon>
        <taxon>Ascomycota</taxon>
        <taxon>Pezizomycotina</taxon>
        <taxon>Sordariomycetes</taxon>
        <taxon>Xylariomycetidae</taxon>
        <taxon>Amphisphaeriales</taxon>
        <taxon>Sporocadaceae</taxon>
        <taxon>Truncatella</taxon>
    </lineage>
</organism>